<comment type="caution">
    <text evidence="2">The sequence shown here is derived from an EMBL/GenBank/DDBJ whole genome shotgun (WGS) entry which is preliminary data.</text>
</comment>
<dbReference type="Proteomes" id="UP000290932">
    <property type="component" value="Unassembled WGS sequence"/>
</dbReference>
<accession>A0A498GX01</accession>
<proteinExistence type="predicted"/>
<reference evidence="2 3" key="1">
    <citation type="journal article" date="2015" name="Int. J. Syst. Evol. Microbiol.">
        <title>Methanoculleus taiwanensis sp. nov., a methanogen isolated from deep marine sediment at the deformation front area near Taiwan.</title>
        <authorList>
            <person name="Weng C.Y."/>
            <person name="Chen S.C."/>
            <person name="Lai M.C."/>
            <person name="Wu S.Y."/>
            <person name="Lin S."/>
            <person name="Yang T.F."/>
            <person name="Chen P.C."/>
        </authorList>
    </citation>
    <scope>NUCLEOTIDE SEQUENCE [LARGE SCALE GENOMIC DNA]</scope>
    <source>
        <strain evidence="2 3">CYW4</strain>
    </source>
</reference>
<organism evidence="2 3">
    <name type="scientific">Methanoculleus taiwanensis</name>
    <dbReference type="NCBI Taxonomy" id="1550565"/>
    <lineage>
        <taxon>Archaea</taxon>
        <taxon>Methanobacteriati</taxon>
        <taxon>Methanobacteriota</taxon>
        <taxon>Stenosarchaea group</taxon>
        <taxon>Methanomicrobia</taxon>
        <taxon>Methanomicrobiales</taxon>
        <taxon>Methanomicrobiaceae</taxon>
        <taxon>Methanoculleus</taxon>
    </lineage>
</organism>
<keyword evidence="1" id="KW-0812">Transmembrane</keyword>
<dbReference type="EMBL" id="LHQS01000003">
    <property type="protein sequence ID" value="RXE55371.1"/>
    <property type="molecule type" value="Genomic_DNA"/>
</dbReference>
<gene>
    <name evidence="2" type="ORF">ABH15_11520</name>
</gene>
<dbReference type="AlphaFoldDB" id="A0A498GX01"/>
<keyword evidence="3" id="KW-1185">Reference proteome</keyword>
<protein>
    <submittedName>
        <fullName evidence="2">Uncharacterized protein</fullName>
    </submittedName>
</protein>
<keyword evidence="1" id="KW-1133">Transmembrane helix</keyword>
<feature type="transmembrane region" description="Helical" evidence="1">
    <location>
        <begin position="7"/>
        <end position="30"/>
    </location>
</feature>
<dbReference type="RefSeq" id="WP_128694548.1">
    <property type="nucleotide sequence ID" value="NZ_LHQS01000003.1"/>
</dbReference>
<name>A0A498GX01_9EURY</name>
<keyword evidence="1" id="KW-0472">Membrane</keyword>
<evidence type="ECO:0000313" key="3">
    <source>
        <dbReference type="Proteomes" id="UP000290932"/>
    </source>
</evidence>
<evidence type="ECO:0000313" key="2">
    <source>
        <dbReference type="EMBL" id="RXE55371.1"/>
    </source>
</evidence>
<dbReference type="OrthoDB" id="107562at2157"/>
<feature type="transmembrane region" description="Helical" evidence="1">
    <location>
        <begin position="36"/>
        <end position="56"/>
    </location>
</feature>
<evidence type="ECO:0000256" key="1">
    <source>
        <dbReference type="SAM" id="Phobius"/>
    </source>
</evidence>
<sequence>MTPHERSLQYVAVSAVSFVIFLFYIGLRIIAYPAVPEWWCGVAGIAALFIVPLVAGPGRRWVQESMERSAVPGSPPSGPAFSRS</sequence>